<name>B3E8Q5_TRIL1</name>
<sequence>MSLSFLSHSAANSLTCCKRPGENVKYTPLFGVWLIDIILYFGWHRPSHPRRWPDIFEDSDFCAMTALDTDHEEQPERVTAGHCMKLLVRQRQKLAKKKLSDSLPFFRNIKLLTGMLNLTVKWLRFLRHEYKQ</sequence>
<gene>
    <name evidence="1" type="ordered locus">Glov_0020</name>
</gene>
<keyword evidence="2" id="KW-1185">Reference proteome</keyword>
<proteinExistence type="predicted"/>
<dbReference type="EMBL" id="CP001089">
    <property type="protein sequence ID" value="ACD93758.1"/>
    <property type="molecule type" value="Genomic_DNA"/>
</dbReference>
<accession>B3E8Q5</accession>
<dbReference type="AlphaFoldDB" id="B3E8Q5"/>
<protein>
    <submittedName>
        <fullName evidence="1">Uncharacterized protein</fullName>
    </submittedName>
</protein>
<evidence type="ECO:0000313" key="1">
    <source>
        <dbReference type="EMBL" id="ACD93758.1"/>
    </source>
</evidence>
<dbReference type="STRING" id="398767.Glov_0020"/>
<reference evidence="1 2" key="1">
    <citation type="submission" date="2008-05" db="EMBL/GenBank/DDBJ databases">
        <title>Complete sequence of chromosome of Geobacter lovleyi SZ.</title>
        <authorList>
            <consortium name="US DOE Joint Genome Institute"/>
            <person name="Lucas S."/>
            <person name="Copeland A."/>
            <person name="Lapidus A."/>
            <person name="Glavina del Rio T."/>
            <person name="Dalin E."/>
            <person name="Tice H."/>
            <person name="Bruce D."/>
            <person name="Goodwin L."/>
            <person name="Pitluck S."/>
            <person name="Chertkov O."/>
            <person name="Meincke L."/>
            <person name="Brettin T."/>
            <person name="Detter J.C."/>
            <person name="Han C."/>
            <person name="Tapia R."/>
            <person name="Kuske C.R."/>
            <person name="Schmutz J."/>
            <person name="Larimer F."/>
            <person name="Land M."/>
            <person name="Hauser L."/>
            <person name="Kyrpides N."/>
            <person name="Mikhailova N."/>
            <person name="Sung Y."/>
            <person name="Fletcher K.E."/>
            <person name="Ritalahti K.M."/>
            <person name="Loeffler F.E."/>
            <person name="Richardson P."/>
        </authorList>
    </citation>
    <scope>NUCLEOTIDE SEQUENCE [LARGE SCALE GENOMIC DNA]</scope>
    <source>
        <strain evidence="2">ATCC BAA-1151 / DSM 17278 / SZ</strain>
    </source>
</reference>
<dbReference type="RefSeq" id="WP_012468117.1">
    <property type="nucleotide sequence ID" value="NC_010814.1"/>
</dbReference>
<organism evidence="1 2">
    <name type="scientific">Trichlorobacter lovleyi (strain ATCC BAA-1151 / DSM 17278 / SZ)</name>
    <name type="common">Geobacter lovleyi</name>
    <dbReference type="NCBI Taxonomy" id="398767"/>
    <lineage>
        <taxon>Bacteria</taxon>
        <taxon>Pseudomonadati</taxon>
        <taxon>Thermodesulfobacteriota</taxon>
        <taxon>Desulfuromonadia</taxon>
        <taxon>Geobacterales</taxon>
        <taxon>Geobacteraceae</taxon>
        <taxon>Trichlorobacter</taxon>
    </lineage>
</organism>
<evidence type="ECO:0000313" key="2">
    <source>
        <dbReference type="Proteomes" id="UP000002420"/>
    </source>
</evidence>
<dbReference type="Proteomes" id="UP000002420">
    <property type="component" value="Chromosome"/>
</dbReference>
<dbReference type="KEGG" id="glo:Glov_0020"/>
<dbReference type="HOGENOM" id="CLU_1914061_0_0_7"/>